<feature type="compositionally biased region" description="Basic and acidic residues" evidence="7">
    <location>
        <begin position="23"/>
        <end position="34"/>
    </location>
</feature>
<evidence type="ECO:0000256" key="2">
    <source>
        <dbReference type="ARBA" id="ARBA00023015"/>
    </source>
</evidence>
<keyword evidence="10" id="KW-1185">Reference proteome</keyword>
<dbReference type="Pfam" id="PF00170">
    <property type="entry name" value="bZIP_1"/>
    <property type="match status" value="1"/>
</dbReference>
<comment type="subcellular location">
    <subcellularLocation>
        <location evidence="1">Nucleus</location>
    </subcellularLocation>
</comment>
<evidence type="ECO:0000256" key="5">
    <source>
        <dbReference type="ARBA" id="ARBA00023242"/>
    </source>
</evidence>
<dbReference type="EMBL" id="JAEFBK010000008">
    <property type="protein sequence ID" value="KAG7578667.1"/>
    <property type="molecule type" value="Genomic_DNA"/>
</dbReference>
<dbReference type="AlphaFoldDB" id="A0A8T2B0Y7"/>
<dbReference type="InterPro" id="IPR045314">
    <property type="entry name" value="bZIP_plant_GBF1"/>
</dbReference>
<evidence type="ECO:0000256" key="7">
    <source>
        <dbReference type="SAM" id="MobiDB-lite"/>
    </source>
</evidence>
<keyword evidence="5" id="KW-0539">Nucleus</keyword>
<evidence type="ECO:0000259" key="8">
    <source>
        <dbReference type="PROSITE" id="PS50217"/>
    </source>
</evidence>
<reference evidence="9 10" key="1">
    <citation type="submission" date="2020-12" db="EMBL/GenBank/DDBJ databases">
        <title>Concerted genomic and epigenomic changes stabilize Arabidopsis allopolyploids.</title>
        <authorList>
            <person name="Chen Z."/>
        </authorList>
    </citation>
    <scope>NUCLEOTIDE SEQUENCE [LARGE SCALE GENOMIC DNA]</scope>
    <source>
        <strain evidence="9">Allo738</strain>
        <tissue evidence="9">Leaf</tissue>
    </source>
</reference>
<dbReference type="PANTHER" id="PTHR46324:SF36">
    <property type="entry name" value="BASIC LEUCINE-ZIPPER 70"/>
    <property type="match status" value="1"/>
</dbReference>
<evidence type="ECO:0000256" key="3">
    <source>
        <dbReference type="ARBA" id="ARBA00023125"/>
    </source>
</evidence>
<evidence type="ECO:0000313" key="10">
    <source>
        <dbReference type="Proteomes" id="UP000694240"/>
    </source>
</evidence>
<dbReference type="SMART" id="SM00338">
    <property type="entry name" value="BRLZ"/>
    <property type="match status" value="1"/>
</dbReference>
<dbReference type="PROSITE" id="PS00036">
    <property type="entry name" value="BZIP_BASIC"/>
    <property type="match status" value="1"/>
</dbReference>
<dbReference type="FunFam" id="1.20.5.170:FF:000020">
    <property type="entry name" value="BZIP transcription factor"/>
    <property type="match status" value="1"/>
</dbReference>
<dbReference type="InterPro" id="IPR044521">
    <property type="entry name" value="AtbZIP8/43"/>
</dbReference>
<keyword evidence="3" id="KW-0238">DNA-binding</keyword>
<comment type="caution">
    <text evidence="9">The sequence shown here is derived from an EMBL/GenBank/DDBJ whole genome shotgun (WGS) entry which is preliminary data.</text>
</comment>
<dbReference type="CDD" id="cd14702">
    <property type="entry name" value="bZIP_plant_GBF1"/>
    <property type="match status" value="1"/>
</dbReference>
<dbReference type="GO" id="GO:0005634">
    <property type="term" value="C:nucleus"/>
    <property type="evidence" value="ECO:0007669"/>
    <property type="project" value="UniProtKB-SubCell"/>
</dbReference>
<dbReference type="Proteomes" id="UP000694240">
    <property type="component" value="Chromosome 8"/>
</dbReference>
<dbReference type="InterPro" id="IPR004827">
    <property type="entry name" value="bZIP"/>
</dbReference>
<evidence type="ECO:0000256" key="1">
    <source>
        <dbReference type="ARBA" id="ARBA00004123"/>
    </source>
</evidence>
<evidence type="ECO:0000256" key="4">
    <source>
        <dbReference type="ARBA" id="ARBA00023163"/>
    </source>
</evidence>
<name>A0A8T2B0Y7_9BRAS</name>
<dbReference type="InterPro" id="IPR009596">
    <property type="entry name" value="DUF1204"/>
</dbReference>
<feature type="compositionally biased region" description="Basic and acidic residues" evidence="7">
    <location>
        <begin position="1"/>
        <end position="16"/>
    </location>
</feature>
<dbReference type="GO" id="GO:0046983">
    <property type="term" value="F:protein dimerization activity"/>
    <property type="evidence" value="ECO:0007669"/>
    <property type="project" value="UniProtKB-ARBA"/>
</dbReference>
<sequence length="1246" mass="138862">MSSDASSRDSVSDHFHSRTSSDSTDRTSSVDRFRTNSIDDDLESNLFPRRRDSPRSSDAGSSIPFDDPEIEPELAEMPFGVPGPSLYHVDFLGPTRTRVENLAYALHYCDAPSSIEARVPTPSDRPWSAPAGFFCVYESFFPECDLTFPIPGFLLEYVARQEMALSQLSVAAIRNAIGLVRLAGRCGVLVRSSHYEETTKIKSLSKKKPGLHYVQSSTTPKLVDEAKSKTNDWSAGYFFVRIYVESVEDVRIPIYTGWKISPARFPTIFDPFPEQLKEDLAKIHAEGTYIWSSVIKAVCRPSRNTLQGRQGSSVRRNSKKPARQTSGRKTMGKFNLNVVPNYASRHKGKRPATEDPTPNPSRSEERDVREALKKSLLDQGGCHAFQAGSSRPLSPNSERAKKNEMLAARLAQQEGLFCEMGHGPGSFPSLDKLRERDAYTEAARKSCEVAFAMNRMVHLYERRVCRLSTENPNSGDYQAAITAEKEKVELVSRELGVVKDEALKLRGKVNILDHHQSGLIAERNRLSAEVEKEKIRYDELAAFTRSEKAMLWNSRAEYGEYCRGKTLAKMARLFQARLTRLKAHVEDTQAVQPTLLLYSQAVGNLGFLKALMESGEVVLKSGETLSKLEANVAQYEAELVAFDVTDLEDGDFDAYTLFADRDEVFENLQYAASAASGREGTQADEVEGGDAVDQGTQQEVAVEAQEARAEVRDEGGLGTEVVDVEQTGERQGVPRAVTPLTQIVREGEGVDIERSAPVWSGTRPVAVSRTCEFELILDVGSVETMQVPDLACAKFLLFGFPSSLGVFETGSRHRELRPASRATYVPSDRRDQAVRSSHYIERHRIAYFLEFIESVEHHLIVEVGMGGHHRASETRVTDFGGGHCLYACESSSAGVAPAGPMFASFIIAVISSPCKQLSHAPVALSFRRQFSRVVYFVALMRNRRAAHLSVGIVLSVRKSRISTRQSVGSDASRSRFVPTKLTISIASMLGRSTLSTGIIRRRLGSDVDASAARASAGALSPRGILVSSKCVNCEDNFLTTLREFSLMIRHLKPYMESSSVHRSHCFDILDGVPLQDDHFSSAFLPNTDFNVQLNSISTRSNNHSHLDPNAENIFHNEGLAPEERRARRMVSNRESARRSRMRKKKQIEELQQQVEQLMMLNHHLHEKVINLLESNHQILHENSQLKEKASSFHLLMADVLLPMRNAESNINDRNVNYLRGETSNRPTNSLGVFTKKVCSTMIDAYM</sequence>
<feature type="domain" description="BZIP" evidence="8">
    <location>
        <begin position="1122"/>
        <end position="1185"/>
    </location>
</feature>
<dbReference type="GO" id="GO:0003677">
    <property type="term" value="F:DNA binding"/>
    <property type="evidence" value="ECO:0007669"/>
    <property type="project" value="UniProtKB-KW"/>
</dbReference>
<feature type="region of interest" description="Disordered" evidence="7">
    <location>
        <begin position="676"/>
        <end position="698"/>
    </location>
</feature>
<proteinExistence type="predicted"/>
<gene>
    <name evidence="9" type="ORF">ISN45_Aa03g028380</name>
</gene>
<organism evidence="9 10">
    <name type="scientific">Arabidopsis thaliana x Arabidopsis arenosa</name>
    <dbReference type="NCBI Taxonomy" id="1240361"/>
    <lineage>
        <taxon>Eukaryota</taxon>
        <taxon>Viridiplantae</taxon>
        <taxon>Streptophyta</taxon>
        <taxon>Embryophyta</taxon>
        <taxon>Tracheophyta</taxon>
        <taxon>Spermatophyta</taxon>
        <taxon>Magnoliopsida</taxon>
        <taxon>eudicotyledons</taxon>
        <taxon>Gunneridae</taxon>
        <taxon>Pentapetalae</taxon>
        <taxon>rosids</taxon>
        <taxon>malvids</taxon>
        <taxon>Brassicales</taxon>
        <taxon>Brassicaceae</taxon>
        <taxon>Camelineae</taxon>
        <taxon>Arabidopsis</taxon>
    </lineage>
</organism>
<feature type="coiled-coil region" evidence="6">
    <location>
        <begin position="618"/>
        <end position="645"/>
    </location>
</feature>
<dbReference type="PANTHER" id="PTHR46324">
    <property type="entry name" value="BASIC LEUCINE ZIPPER 43-RELATED"/>
    <property type="match status" value="1"/>
</dbReference>
<keyword evidence="6" id="KW-0175">Coiled coil</keyword>
<dbReference type="PROSITE" id="PS50217">
    <property type="entry name" value="BZIP"/>
    <property type="match status" value="1"/>
</dbReference>
<evidence type="ECO:0000256" key="6">
    <source>
        <dbReference type="SAM" id="Coils"/>
    </source>
</evidence>
<dbReference type="GO" id="GO:0003700">
    <property type="term" value="F:DNA-binding transcription factor activity"/>
    <property type="evidence" value="ECO:0007669"/>
    <property type="project" value="InterPro"/>
</dbReference>
<feature type="region of interest" description="Disordered" evidence="7">
    <location>
        <begin position="1124"/>
        <end position="1144"/>
    </location>
</feature>
<keyword evidence="2" id="KW-0805">Transcription regulation</keyword>
<accession>A0A8T2B0Y7</accession>
<feature type="compositionally biased region" description="Polar residues" evidence="7">
    <location>
        <begin position="302"/>
        <end position="315"/>
    </location>
</feature>
<protein>
    <recommendedName>
        <fullName evidence="8">BZIP domain-containing protein</fullName>
    </recommendedName>
</protein>
<dbReference type="Pfam" id="PF06721">
    <property type="entry name" value="DUF1204"/>
    <property type="match status" value="1"/>
</dbReference>
<evidence type="ECO:0000313" key="9">
    <source>
        <dbReference type="EMBL" id="KAG7578667.1"/>
    </source>
</evidence>
<feature type="region of interest" description="Disordered" evidence="7">
    <location>
        <begin position="1"/>
        <end position="69"/>
    </location>
</feature>
<feature type="region of interest" description="Disordered" evidence="7">
    <location>
        <begin position="302"/>
        <end position="369"/>
    </location>
</feature>
<keyword evidence="4" id="KW-0804">Transcription</keyword>